<dbReference type="STRING" id="105696.A0A1Y2M8H5"/>
<evidence type="ECO:0000313" key="2">
    <source>
        <dbReference type="EMBL" id="OSS51508.1"/>
    </source>
</evidence>
<protein>
    <submittedName>
        <fullName evidence="2">Uncharacterized protein</fullName>
    </submittedName>
</protein>
<organism evidence="2 3">
    <name type="scientific">Epicoccum nigrum</name>
    <name type="common">Soil fungus</name>
    <name type="synonym">Epicoccum purpurascens</name>
    <dbReference type="NCBI Taxonomy" id="105696"/>
    <lineage>
        <taxon>Eukaryota</taxon>
        <taxon>Fungi</taxon>
        <taxon>Dikarya</taxon>
        <taxon>Ascomycota</taxon>
        <taxon>Pezizomycotina</taxon>
        <taxon>Dothideomycetes</taxon>
        <taxon>Pleosporomycetidae</taxon>
        <taxon>Pleosporales</taxon>
        <taxon>Pleosporineae</taxon>
        <taxon>Didymellaceae</taxon>
        <taxon>Epicoccum</taxon>
    </lineage>
</organism>
<accession>A0A1Y2M8H5</accession>
<keyword evidence="1" id="KW-0732">Signal</keyword>
<evidence type="ECO:0000313" key="3">
    <source>
        <dbReference type="Proteomes" id="UP000193240"/>
    </source>
</evidence>
<proteinExistence type="predicted"/>
<keyword evidence="3" id="KW-1185">Reference proteome</keyword>
<dbReference type="AlphaFoldDB" id="A0A1Y2M8H5"/>
<gene>
    <name evidence="2" type="ORF">B5807_03327</name>
</gene>
<sequence length="100" mass="10939">MLRLCALLLAVLLGNYLKKQMSITSSDLICDPSTFYLPTINGVALLSLSAEAQKNYSTPALDISLPITNVNFCKVNIHLTHEGANDNVLVRIWPPLDRAA</sequence>
<name>A0A1Y2M8H5_EPING</name>
<dbReference type="Proteomes" id="UP000193240">
    <property type="component" value="Unassembled WGS sequence"/>
</dbReference>
<evidence type="ECO:0000256" key="1">
    <source>
        <dbReference type="SAM" id="SignalP"/>
    </source>
</evidence>
<feature type="signal peptide" evidence="1">
    <location>
        <begin position="1"/>
        <end position="22"/>
    </location>
</feature>
<dbReference type="EMBL" id="KZ107840">
    <property type="protein sequence ID" value="OSS51508.1"/>
    <property type="molecule type" value="Genomic_DNA"/>
</dbReference>
<reference evidence="2 3" key="1">
    <citation type="journal article" date="2017" name="Genome Announc.">
        <title>Genome sequence of the saprophytic ascomycete Epicoccum nigrum ICMP 19927 strain isolated from New Zealand.</title>
        <authorList>
            <person name="Fokin M."/>
            <person name="Fleetwood D."/>
            <person name="Weir B.S."/>
            <person name="Villas-Boas S.G."/>
        </authorList>
    </citation>
    <scope>NUCLEOTIDE SEQUENCE [LARGE SCALE GENOMIC DNA]</scope>
    <source>
        <strain evidence="2 3">ICMP 19927</strain>
    </source>
</reference>
<feature type="chain" id="PRO_5012914926" evidence="1">
    <location>
        <begin position="23"/>
        <end position="100"/>
    </location>
</feature>
<dbReference type="InParanoid" id="A0A1Y2M8H5"/>